<proteinExistence type="predicted"/>
<accession>A0ABV3PAH2</accession>
<dbReference type="SUPFAM" id="SSF52113">
    <property type="entry name" value="BRCT domain"/>
    <property type="match status" value="1"/>
</dbReference>
<comment type="caution">
    <text evidence="1">The sequence shown here is derived from an EMBL/GenBank/DDBJ whole genome shotgun (WGS) entry which is preliminary data.</text>
</comment>
<sequence>MTLRPGQRVAFSGHFLSARADLEARARRAGLRVDDAVTEGTDVLVANDAGSGEPAVRAALVLGVRLLDEYTFEEHVSLVA</sequence>
<reference evidence="1 2" key="1">
    <citation type="submission" date="2024-07" db="EMBL/GenBank/DDBJ databases">
        <authorList>
            <person name="Thanompreechachai J."/>
            <person name="Duangmal K."/>
        </authorList>
    </citation>
    <scope>NUCLEOTIDE SEQUENCE [LARGE SCALE GENOMIC DNA]</scope>
    <source>
        <strain evidence="1 2">KCTC 19886</strain>
    </source>
</reference>
<dbReference type="InterPro" id="IPR036420">
    <property type="entry name" value="BRCT_dom_sf"/>
</dbReference>
<protein>
    <recommendedName>
        <fullName evidence="3">BRCT domain-containing protein</fullName>
    </recommendedName>
</protein>
<name>A0ABV3PAH2_9ACTN</name>
<evidence type="ECO:0000313" key="2">
    <source>
        <dbReference type="Proteomes" id="UP001555826"/>
    </source>
</evidence>
<gene>
    <name evidence="1" type="ORF">AB1207_17985</name>
</gene>
<dbReference type="RefSeq" id="WP_367639779.1">
    <property type="nucleotide sequence ID" value="NZ_JBFNQN010000012.1"/>
</dbReference>
<evidence type="ECO:0000313" key="1">
    <source>
        <dbReference type="EMBL" id="MEW9266644.1"/>
    </source>
</evidence>
<keyword evidence="2" id="KW-1185">Reference proteome</keyword>
<organism evidence="1 2">
    <name type="scientific">Kineococcus endophyticus</name>
    <dbReference type="NCBI Taxonomy" id="1181883"/>
    <lineage>
        <taxon>Bacteria</taxon>
        <taxon>Bacillati</taxon>
        <taxon>Actinomycetota</taxon>
        <taxon>Actinomycetes</taxon>
        <taxon>Kineosporiales</taxon>
        <taxon>Kineosporiaceae</taxon>
        <taxon>Kineococcus</taxon>
    </lineage>
</organism>
<dbReference type="Proteomes" id="UP001555826">
    <property type="component" value="Unassembled WGS sequence"/>
</dbReference>
<dbReference type="EMBL" id="JBFNQN010000012">
    <property type="protein sequence ID" value="MEW9266644.1"/>
    <property type="molecule type" value="Genomic_DNA"/>
</dbReference>
<evidence type="ECO:0008006" key="3">
    <source>
        <dbReference type="Google" id="ProtNLM"/>
    </source>
</evidence>
<dbReference type="Gene3D" id="3.40.50.10190">
    <property type="entry name" value="BRCT domain"/>
    <property type="match status" value="1"/>
</dbReference>